<keyword evidence="6" id="KW-0548">Nucleotidyltransferase</keyword>
<dbReference type="CDD" id="cd09272">
    <property type="entry name" value="RNase_HI_RT_Ty1"/>
    <property type="match status" value="1"/>
</dbReference>
<feature type="domain" description="Integrase catalytic" evidence="5">
    <location>
        <begin position="522"/>
        <end position="689"/>
    </location>
</feature>
<dbReference type="Pfam" id="PF07727">
    <property type="entry name" value="RVT_2"/>
    <property type="match status" value="1"/>
</dbReference>
<keyword evidence="3" id="KW-0378">Hydrolase</keyword>
<evidence type="ECO:0000256" key="2">
    <source>
        <dbReference type="ARBA" id="ARBA00022723"/>
    </source>
</evidence>
<dbReference type="GO" id="GO:0008233">
    <property type="term" value="F:peptidase activity"/>
    <property type="evidence" value="ECO:0007669"/>
    <property type="project" value="UniProtKB-KW"/>
</dbReference>
<dbReference type="InterPro" id="IPR013103">
    <property type="entry name" value="RVT_2"/>
</dbReference>
<evidence type="ECO:0000259" key="5">
    <source>
        <dbReference type="PROSITE" id="PS50994"/>
    </source>
</evidence>
<dbReference type="PANTHER" id="PTHR42648">
    <property type="entry name" value="TRANSPOSASE, PUTATIVE-RELATED"/>
    <property type="match status" value="1"/>
</dbReference>
<dbReference type="InterPro" id="IPR039537">
    <property type="entry name" value="Retrotran_Ty1/copia-like"/>
</dbReference>
<keyword evidence="6" id="KW-0808">Transferase</keyword>
<feature type="compositionally biased region" description="Low complexity" evidence="4">
    <location>
        <begin position="247"/>
        <end position="281"/>
    </location>
</feature>
<evidence type="ECO:0000313" key="7">
    <source>
        <dbReference type="Proteomes" id="UP000694251"/>
    </source>
</evidence>
<dbReference type="OrthoDB" id="414945at2759"/>
<keyword evidence="1" id="KW-0645">Protease</keyword>
<dbReference type="PROSITE" id="PS50994">
    <property type="entry name" value="INTEGRASE"/>
    <property type="match status" value="1"/>
</dbReference>
<proteinExistence type="predicted"/>
<keyword evidence="2" id="KW-0479">Metal-binding</keyword>
<dbReference type="Pfam" id="PF13976">
    <property type="entry name" value="gag_pre-integrs"/>
    <property type="match status" value="1"/>
</dbReference>
<gene>
    <name evidence="6" type="ORF">ISN44_As11g024230</name>
</gene>
<dbReference type="Proteomes" id="UP000694251">
    <property type="component" value="Chromosome 11"/>
</dbReference>
<dbReference type="EMBL" id="JAEFBJ010000011">
    <property type="protein sequence ID" value="KAG7556386.1"/>
    <property type="molecule type" value="Genomic_DNA"/>
</dbReference>
<dbReference type="GO" id="GO:0003964">
    <property type="term" value="F:RNA-directed DNA polymerase activity"/>
    <property type="evidence" value="ECO:0007669"/>
    <property type="project" value="UniProtKB-KW"/>
</dbReference>
<dbReference type="PANTHER" id="PTHR42648:SF26">
    <property type="entry name" value="INTEGRASE CATALYTIC DOMAIN-CONTAINING PROTEIN"/>
    <property type="match status" value="1"/>
</dbReference>
<dbReference type="GO" id="GO:0046872">
    <property type="term" value="F:metal ion binding"/>
    <property type="evidence" value="ECO:0007669"/>
    <property type="project" value="UniProtKB-KW"/>
</dbReference>
<feature type="region of interest" description="Disordered" evidence="4">
    <location>
        <begin position="235"/>
        <end position="283"/>
    </location>
</feature>
<sequence length="1491" mass="167675">MEGSSDSLTPVTLSISQCVTLKLNEKNYFSWKLQFEQFLNSQMLLGYVTGATPRPQPLVQVRNGDLVTESSNPEFLKWVKTDQLIMAWLFGSLFEEALKSIYGLRSSQEVWLYLAKKYNRVSSSRKLDLQRKIQTTVKGSSTLAKYLAEIKTLCDQLDSIGSPISEQEKIFGVLRSLGREYESITTVIEDSMDKSYPGLTFDDVVYKLTCFDDKLQGYEVSTEVTPHQAFYTDRGGYYGRGRGQNRGGNSNRGRGSGSYSTQGRGFPQQFGQGSGGRQPFSDNGQKPTCQICGKYGHPAYRCYKRFDHSYQVDETTQALAVMRMSDTNEYSGREWHPWHPDTAATHHVTNSVQNLQSSHSYDGSDAVMVGNGEFLPITHIGSANIPTVTGNLPLKDVLVCPEIAKCLLSVSKLTDDYPCAFIFDSRAVSVIDKQTNQLLTQGTKSNGLYQLDNPNFQAFYSSRQQSTSGDIWHRRLGHPNHQVLQHLSSVQAISFNKNTLSMCEPCQLGKSCKLPFSSSDFQSSKPLERIHCDVWGPAPVMSVQGFRFYVIFIDNFSRFCWFYPLKQKSEVFTIFKSFQQLAENQLNQKIKIFQSDGGGEFVNKHFQSHFTANGIKHFISCPHTPQQNGLAERKHRHIVELGMSMLFQSSLPQNLWVEALFTANFLANLLPTSTHEKMISPFEKLHGQAPCYTALRVFGCACFPYLRPYAENKFDPKSLLCVFLGYNEKYKGYRCLHPPTGRVYISRHVLFDEKRFPFMDSYKDLLPPARTPLLSAWLSGTQSQGSVSESVNTNIVTEEESSPILVSVAPGSVQTTVSNNIDPAPALATQSPVHNSEATTTSETTTGSESSTENDTSQGLFTQDDFPPLNSQVQGPNDHEMITRGKSGIRKPNPRYALITIKGIPEEPKSVAAALKHSGWTAAMEEEITTCHETDTWDLEPLPPNVHLIGCRWIFKTKLNADGTLDKLRARLVAKGNEQEAGIDLLETYSPVVRTATVRMVLHFAVVERWDIKQLDVKNAFLHGDLHEVVYMKQPPGFEDKEHPEYVCKLKKAIYGLKQAPRAWFDKFSSYLIEFGFLCSTDDPSLFVYQKGNSILLLLLYVDDMILTGNDKSLVQRLLQSLNEKFRMKDMGAMSYFLGIQATYTPTGMFLNQEKYAMDLLKVAGMLDCAPMPTPLPLQLNKVPHQDEVFSDPTYFRSLAGKLQYLTLTRPDVQFAVNYVCQKMHKPMLSDFHLLKRILRYIKGTLKMGVSLTSDTDSTVRAYCDSSWSDCQETLRSTGGFCTFLGSNIISWSAKRQESVSRSSTEAEYRTVSDTAAELTWISSMLKTIGHKQTKPAEIYCDNLSAVYLAANPVLHTRSKHFLTHYHYAREQVAMGTLIVKHIPATHQLADIFTKSLPQASFFSLCFKLGVDYPPTSSLQGGIKVSSSQPIKVQMRNENEAVGRQQTQPMKQTKASTVKSRTQLVRERGTEMQPQQIPLKNSFDALLSIEQ</sequence>
<organism evidence="6 7">
    <name type="scientific">Arabidopsis suecica</name>
    <name type="common">Swedish thale-cress</name>
    <name type="synonym">Cardaminopsis suecica</name>
    <dbReference type="NCBI Taxonomy" id="45249"/>
    <lineage>
        <taxon>Eukaryota</taxon>
        <taxon>Viridiplantae</taxon>
        <taxon>Streptophyta</taxon>
        <taxon>Embryophyta</taxon>
        <taxon>Tracheophyta</taxon>
        <taxon>Spermatophyta</taxon>
        <taxon>Magnoliopsida</taxon>
        <taxon>eudicotyledons</taxon>
        <taxon>Gunneridae</taxon>
        <taxon>Pentapetalae</taxon>
        <taxon>rosids</taxon>
        <taxon>malvids</taxon>
        <taxon>Brassicales</taxon>
        <taxon>Brassicaceae</taxon>
        <taxon>Camelineae</taxon>
        <taxon>Arabidopsis</taxon>
    </lineage>
</organism>
<dbReference type="InterPro" id="IPR001584">
    <property type="entry name" value="Integrase_cat-core"/>
</dbReference>
<keyword evidence="7" id="KW-1185">Reference proteome</keyword>
<dbReference type="GO" id="GO:0015074">
    <property type="term" value="P:DNA integration"/>
    <property type="evidence" value="ECO:0007669"/>
    <property type="project" value="InterPro"/>
</dbReference>
<feature type="region of interest" description="Disordered" evidence="4">
    <location>
        <begin position="816"/>
        <end position="889"/>
    </location>
</feature>
<keyword evidence="6" id="KW-0695">RNA-directed DNA polymerase</keyword>
<reference evidence="6 7" key="1">
    <citation type="submission" date="2020-12" db="EMBL/GenBank/DDBJ databases">
        <title>Concerted genomic and epigenomic changes stabilize Arabidopsis allopolyploids.</title>
        <authorList>
            <person name="Chen Z."/>
        </authorList>
    </citation>
    <scope>NUCLEOTIDE SEQUENCE [LARGE SCALE GENOMIC DNA]</scope>
    <source>
        <strain evidence="6">As9502</strain>
        <tissue evidence="6">Leaf</tissue>
    </source>
</reference>
<dbReference type="Pfam" id="PF22936">
    <property type="entry name" value="Pol_BBD"/>
    <property type="match status" value="1"/>
</dbReference>
<protein>
    <submittedName>
        <fullName evidence="6">Reverse transcriptase RNA-dependent DNA polymerase</fullName>
    </submittedName>
</protein>
<name>A0A8T1ZC48_ARASU</name>
<accession>A0A8T1ZC48</accession>
<dbReference type="Pfam" id="PF00665">
    <property type="entry name" value="rve"/>
    <property type="match status" value="1"/>
</dbReference>
<dbReference type="Pfam" id="PF14223">
    <property type="entry name" value="Retrotran_gag_2"/>
    <property type="match status" value="1"/>
</dbReference>
<dbReference type="InterPro" id="IPR054722">
    <property type="entry name" value="PolX-like_BBD"/>
</dbReference>
<evidence type="ECO:0000256" key="4">
    <source>
        <dbReference type="SAM" id="MobiDB-lite"/>
    </source>
</evidence>
<dbReference type="InterPro" id="IPR057670">
    <property type="entry name" value="SH3_retrovirus"/>
</dbReference>
<evidence type="ECO:0000256" key="1">
    <source>
        <dbReference type="ARBA" id="ARBA00022670"/>
    </source>
</evidence>
<evidence type="ECO:0000256" key="3">
    <source>
        <dbReference type="ARBA" id="ARBA00022801"/>
    </source>
</evidence>
<comment type="caution">
    <text evidence="6">The sequence shown here is derived from an EMBL/GenBank/DDBJ whole genome shotgun (WGS) entry which is preliminary data.</text>
</comment>
<dbReference type="GO" id="GO:0006508">
    <property type="term" value="P:proteolysis"/>
    <property type="evidence" value="ECO:0007669"/>
    <property type="project" value="UniProtKB-KW"/>
</dbReference>
<dbReference type="InterPro" id="IPR025724">
    <property type="entry name" value="GAG-pre-integrase_dom"/>
</dbReference>
<feature type="compositionally biased region" description="Low complexity" evidence="4">
    <location>
        <begin position="836"/>
        <end position="857"/>
    </location>
</feature>
<feature type="compositionally biased region" description="Gly residues" evidence="4">
    <location>
        <begin position="236"/>
        <end position="246"/>
    </location>
</feature>
<evidence type="ECO:0000313" key="6">
    <source>
        <dbReference type="EMBL" id="KAG7556386.1"/>
    </source>
</evidence>
<dbReference type="Pfam" id="PF25597">
    <property type="entry name" value="SH3_retrovirus"/>
    <property type="match status" value="1"/>
</dbReference>